<protein>
    <submittedName>
        <fullName evidence="2">Lipopolysaccharide core biosynthesis protein RfaG</fullName>
        <ecNumber evidence="2">2.4.-.-</ecNumber>
    </submittedName>
</protein>
<accession>A0A1E3GND3</accession>
<dbReference type="GO" id="GO:1901135">
    <property type="term" value="P:carbohydrate derivative metabolic process"/>
    <property type="evidence" value="ECO:0007669"/>
    <property type="project" value="UniProtKB-ARBA"/>
</dbReference>
<dbReference type="PANTHER" id="PTHR12526">
    <property type="entry name" value="GLYCOSYLTRANSFERASE"/>
    <property type="match status" value="1"/>
</dbReference>
<dbReference type="RefSeq" id="WP_069297021.1">
    <property type="nucleotide sequence ID" value="NZ_MCRI01000054.1"/>
</dbReference>
<evidence type="ECO:0000313" key="3">
    <source>
        <dbReference type="Proteomes" id="UP000094379"/>
    </source>
</evidence>
<dbReference type="Proteomes" id="UP000094379">
    <property type="component" value="Unassembled WGS sequence"/>
</dbReference>
<organism evidence="2 3">
    <name type="scientific">Methylophaga muralis</name>
    <dbReference type="NCBI Taxonomy" id="291169"/>
    <lineage>
        <taxon>Bacteria</taxon>
        <taxon>Pseudomonadati</taxon>
        <taxon>Pseudomonadota</taxon>
        <taxon>Gammaproteobacteria</taxon>
        <taxon>Thiotrichales</taxon>
        <taxon>Piscirickettsiaceae</taxon>
        <taxon>Methylophaga</taxon>
    </lineage>
</organism>
<dbReference type="Pfam" id="PF00534">
    <property type="entry name" value="Glycos_transf_1"/>
    <property type="match status" value="1"/>
</dbReference>
<dbReference type="AlphaFoldDB" id="A0A1E3GND3"/>
<dbReference type="Gene3D" id="3.40.50.2000">
    <property type="entry name" value="Glycogen Phosphorylase B"/>
    <property type="match status" value="2"/>
</dbReference>
<dbReference type="GO" id="GO:0016757">
    <property type="term" value="F:glycosyltransferase activity"/>
    <property type="evidence" value="ECO:0007669"/>
    <property type="project" value="UniProtKB-KW"/>
</dbReference>
<gene>
    <name evidence="2" type="primary">rfaG</name>
    <name evidence="2" type="ORF">A9E74_02667</name>
</gene>
<proteinExistence type="predicted"/>
<keyword evidence="3" id="KW-1185">Reference proteome</keyword>
<feature type="domain" description="Glycosyl transferase family 1" evidence="1">
    <location>
        <begin position="184"/>
        <end position="348"/>
    </location>
</feature>
<dbReference type="STRING" id="291169.A9E74_02667"/>
<dbReference type="CDD" id="cd03801">
    <property type="entry name" value="GT4_PimA-like"/>
    <property type="match status" value="1"/>
</dbReference>
<keyword evidence="2" id="KW-0328">Glycosyltransferase</keyword>
<reference evidence="2 3" key="1">
    <citation type="submission" date="2016-07" db="EMBL/GenBank/DDBJ databases">
        <title>Draft Genome Sequence of Methylophaga muralis Bur 1.</title>
        <authorList>
            <person name="Vasilenko O.V."/>
            <person name="Doronina N.V."/>
            <person name="Shmareva M.N."/>
            <person name="Tarlachkov S.V."/>
            <person name="Mustakhimov I."/>
            <person name="Trotsenko Y.A."/>
        </authorList>
    </citation>
    <scope>NUCLEOTIDE SEQUENCE [LARGE SCALE GENOMIC DNA]</scope>
    <source>
        <strain evidence="2 3">Bur 1</strain>
    </source>
</reference>
<name>A0A1E3GND3_9GAMM</name>
<comment type="caution">
    <text evidence="2">The sequence shown here is derived from an EMBL/GenBank/DDBJ whole genome shotgun (WGS) entry which is preliminary data.</text>
</comment>
<sequence length="377" mass="42932">MKLAVCLYKYFAYGGLARDFRRILEIRRDAGDEIDVYYIEWQGDPIPGFNQIPITVSGLTNHAKVRDFYNKSQPLIAAGNYDLVIGFNKMPGLDLYYAADPCYLARVRQEPSYIIKQFFGRVRFYEAWERAVFGPQSHTVSMMISSVQRKLFEQFYQTPPERLVDLPPGIDPDRVRPDDWQMQRQQFRQQLSLNADDFLLLMIGSGFKRKGADFAIEAMAALPQALREKTHLYVVGEDNAKPFEQLAQKLDVAEQTHFMGGRDDVAKWLLAADVFLHPARSENTGTVILEAMVAGLPSMVSTACGYANYVEDSNGGECIDQPEDTSAFTQQLAKMLDKSRLQQLSQNALDYAETHDLYSMPQRAADLIVELRQHKKK</sequence>
<dbReference type="EC" id="2.4.-.-" evidence="2"/>
<keyword evidence="2" id="KW-0808">Transferase</keyword>
<evidence type="ECO:0000313" key="2">
    <source>
        <dbReference type="EMBL" id="ODN65558.1"/>
    </source>
</evidence>
<dbReference type="PATRIC" id="fig|291169.3.peg.2692"/>
<dbReference type="PANTHER" id="PTHR12526:SF641">
    <property type="entry name" value="LIPOPOLYSACCHARIDE CORE BIOSYNTHESIS PROTEIN RFAG"/>
    <property type="match status" value="1"/>
</dbReference>
<dbReference type="InterPro" id="IPR001296">
    <property type="entry name" value="Glyco_trans_1"/>
</dbReference>
<evidence type="ECO:0000259" key="1">
    <source>
        <dbReference type="Pfam" id="PF00534"/>
    </source>
</evidence>
<dbReference type="SUPFAM" id="SSF53756">
    <property type="entry name" value="UDP-Glycosyltransferase/glycogen phosphorylase"/>
    <property type="match status" value="1"/>
</dbReference>
<dbReference type="EMBL" id="MCRI01000054">
    <property type="protein sequence ID" value="ODN65558.1"/>
    <property type="molecule type" value="Genomic_DNA"/>
</dbReference>